<organism evidence="6 7">
    <name type="scientific">Marivirga sericea</name>
    <dbReference type="NCBI Taxonomy" id="1028"/>
    <lineage>
        <taxon>Bacteria</taxon>
        <taxon>Pseudomonadati</taxon>
        <taxon>Bacteroidota</taxon>
        <taxon>Cytophagia</taxon>
        <taxon>Cytophagales</taxon>
        <taxon>Marivirgaceae</taxon>
        <taxon>Marivirga</taxon>
    </lineage>
</organism>
<evidence type="ECO:0000256" key="2">
    <source>
        <dbReference type="ARBA" id="ARBA00022692"/>
    </source>
</evidence>
<evidence type="ECO:0000256" key="1">
    <source>
        <dbReference type="ARBA" id="ARBA00004141"/>
    </source>
</evidence>
<keyword evidence="3 5" id="KW-1133">Transmembrane helix</keyword>
<proteinExistence type="predicted"/>
<keyword evidence="2 5" id="KW-0812">Transmembrane</keyword>
<evidence type="ECO:0000313" key="6">
    <source>
        <dbReference type="EMBL" id="SMG52736.1"/>
    </source>
</evidence>
<reference evidence="7" key="1">
    <citation type="submission" date="2017-04" db="EMBL/GenBank/DDBJ databases">
        <authorList>
            <person name="Varghese N."/>
            <person name="Submissions S."/>
        </authorList>
    </citation>
    <scope>NUCLEOTIDE SEQUENCE [LARGE SCALE GENOMIC DNA]</scope>
    <source>
        <strain evidence="7">DSM 4125</strain>
    </source>
</reference>
<protein>
    <submittedName>
        <fullName evidence="6">Uncharacterized conserved protein, Tic20 family</fullName>
    </submittedName>
</protein>
<keyword evidence="4 5" id="KW-0472">Membrane</keyword>
<dbReference type="STRING" id="1028.SAMN05661096_04000"/>
<dbReference type="OrthoDB" id="1092330at2"/>
<dbReference type="RefSeq" id="WP_085519117.1">
    <property type="nucleotide sequence ID" value="NZ_FXAW01000012.1"/>
</dbReference>
<name>A0A1X7LFU6_9BACT</name>
<dbReference type="EMBL" id="FXAW01000012">
    <property type="protein sequence ID" value="SMG52736.1"/>
    <property type="molecule type" value="Genomic_DNA"/>
</dbReference>
<gene>
    <name evidence="6" type="ORF">SAMN05661096_04000</name>
</gene>
<accession>A0A1X7LFU6</accession>
<comment type="subcellular location">
    <subcellularLocation>
        <location evidence="1">Membrane</location>
        <topology evidence="1">Multi-pass membrane protein</topology>
    </subcellularLocation>
</comment>
<evidence type="ECO:0000256" key="4">
    <source>
        <dbReference type="ARBA" id="ARBA00023136"/>
    </source>
</evidence>
<keyword evidence="7" id="KW-1185">Reference proteome</keyword>
<feature type="transmembrane region" description="Helical" evidence="5">
    <location>
        <begin position="26"/>
        <end position="54"/>
    </location>
</feature>
<dbReference type="Proteomes" id="UP000193804">
    <property type="component" value="Unassembled WGS sequence"/>
</dbReference>
<evidence type="ECO:0000256" key="5">
    <source>
        <dbReference type="SAM" id="Phobius"/>
    </source>
</evidence>
<dbReference type="AlphaFoldDB" id="A0A1X7LFU6"/>
<feature type="transmembrane region" description="Helical" evidence="5">
    <location>
        <begin position="104"/>
        <end position="124"/>
    </location>
</feature>
<feature type="transmembrane region" description="Helical" evidence="5">
    <location>
        <begin position="74"/>
        <end position="92"/>
    </location>
</feature>
<sequence length="163" mass="18612">MTEENFNPIPQPDQLDIREKEDAMGAYLMMFAALGAGLPLPILNLVAAIIYYYINKGKSLFVRFHSLQSLLSQLPTSILNAIAVFWGARIIFLDYAFTDVFKGYLWLVGVANLIYIIFSIIGAVKARKGEMYYFLFFGRVSYQSVFKKKDFVTEKIVNQPPKM</sequence>
<dbReference type="InterPro" id="IPR019109">
    <property type="entry name" value="MamF_MmsF"/>
</dbReference>
<evidence type="ECO:0000313" key="7">
    <source>
        <dbReference type="Proteomes" id="UP000193804"/>
    </source>
</evidence>
<dbReference type="Pfam" id="PF09685">
    <property type="entry name" value="MamF_MmsF"/>
    <property type="match status" value="1"/>
</dbReference>
<evidence type="ECO:0000256" key="3">
    <source>
        <dbReference type="ARBA" id="ARBA00022989"/>
    </source>
</evidence>